<dbReference type="InterPro" id="IPR017144">
    <property type="entry name" value="Xaa-Arg_dipeptidase"/>
</dbReference>
<dbReference type="FunFam" id="3.30.70.360:FF:000004">
    <property type="entry name" value="Peptidase M20 domain-containing protein 2"/>
    <property type="match status" value="1"/>
</dbReference>
<dbReference type="Gene3D" id="3.40.630.10">
    <property type="entry name" value="Zn peptidases"/>
    <property type="match status" value="1"/>
</dbReference>
<dbReference type="SUPFAM" id="SSF53187">
    <property type="entry name" value="Zn-dependent exopeptidases"/>
    <property type="match status" value="1"/>
</dbReference>
<gene>
    <name evidence="3" type="ORF">DFJ75_2962</name>
</gene>
<reference evidence="3 4" key="1">
    <citation type="submission" date="2018-10" db="EMBL/GenBank/DDBJ databases">
        <title>Sequencing the genomes of 1000 actinobacteria strains.</title>
        <authorList>
            <person name="Klenk H.-P."/>
        </authorList>
    </citation>
    <scope>NUCLEOTIDE SEQUENCE [LARGE SCALE GENOMIC DNA]</scope>
    <source>
        <strain evidence="3 4">DSM 44343</strain>
    </source>
</reference>
<dbReference type="Pfam" id="PF07687">
    <property type="entry name" value="M20_dimer"/>
    <property type="match status" value="1"/>
</dbReference>
<name>A0A495K4B7_WILMA</name>
<dbReference type="SUPFAM" id="SSF55031">
    <property type="entry name" value="Bacterial exopeptidase dimerisation domain"/>
    <property type="match status" value="1"/>
</dbReference>
<comment type="similarity">
    <text evidence="1">Belongs to the peptidase M20A family.</text>
</comment>
<dbReference type="InterPro" id="IPR011650">
    <property type="entry name" value="Peptidase_M20_dimer"/>
</dbReference>
<feature type="domain" description="Peptidase M20 dimerisation" evidence="2">
    <location>
        <begin position="168"/>
        <end position="254"/>
    </location>
</feature>
<evidence type="ECO:0000256" key="1">
    <source>
        <dbReference type="PIRNR" id="PIRNR037226"/>
    </source>
</evidence>
<evidence type="ECO:0000259" key="2">
    <source>
        <dbReference type="Pfam" id="PF07687"/>
    </source>
</evidence>
<dbReference type="InterPro" id="IPR002933">
    <property type="entry name" value="Peptidase_M20"/>
</dbReference>
<dbReference type="InterPro" id="IPR036264">
    <property type="entry name" value="Bact_exopeptidase_dim_dom"/>
</dbReference>
<dbReference type="PIRSF" id="PIRSF037226">
    <property type="entry name" value="Amidohydrolase_ACY1L2_prd"/>
    <property type="match status" value="1"/>
</dbReference>
<evidence type="ECO:0000313" key="3">
    <source>
        <dbReference type="EMBL" id="RKR96123.1"/>
    </source>
</evidence>
<accession>A0A495K4B7</accession>
<sequence length="406" mass="42255">MAEIEKRADRAVRAVAGDLVELSHSLHAEPELAFAEHRSVSKITDLLDDHGFIIDVGVADLPTAFTATYGSGDLVVGLCAEYDALPGIGHACGHNVIAAAAVGAARGLAEIADELGITVLLLGTPAEETGGGKIAMAEAGVFDSVAMALMVHPGTADEVACSSLALADLAIRYTGVESHASAAPERGRNAADAATIAQVSLGLLRQHLRRGQQLHGMISVGGTAPNVVAGHSELLYYLRARDEASLLDLGERAEGCFAAGAIATGCTHEVSTVSPTYLELRHDQRLLGAYRDAITDLGREVLPHSVEGVRPLGSTDMGNISHMLPSIHPLIGIDSDGARTHEVEFAAAAASASADQAVVDGAIALARTAATAALDGRWRDELLEANERRIGQRPQMMSKSQIVGNR</sequence>
<dbReference type="InterPro" id="IPR052030">
    <property type="entry name" value="Peptidase_M20/M20A_hydrolases"/>
</dbReference>
<dbReference type="NCBIfam" id="TIGR01891">
    <property type="entry name" value="amidohydrolases"/>
    <property type="match status" value="1"/>
</dbReference>
<dbReference type="Proteomes" id="UP000274762">
    <property type="component" value="Unassembled WGS sequence"/>
</dbReference>
<dbReference type="AlphaFoldDB" id="A0A495K4B7"/>
<dbReference type="Pfam" id="PF01546">
    <property type="entry name" value="Peptidase_M20"/>
    <property type="match status" value="1"/>
</dbReference>
<dbReference type="GO" id="GO:0005737">
    <property type="term" value="C:cytoplasm"/>
    <property type="evidence" value="ECO:0007669"/>
    <property type="project" value="TreeGrafter"/>
</dbReference>
<dbReference type="Gene3D" id="3.30.70.360">
    <property type="match status" value="1"/>
</dbReference>
<dbReference type="PANTHER" id="PTHR30575">
    <property type="entry name" value="PEPTIDASE M20"/>
    <property type="match status" value="1"/>
</dbReference>
<organism evidence="3 4">
    <name type="scientific">Williamsia marianensis</name>
    <dbReference type="NCBI Taxonomy" id="85044"/>
    <lineage>
        <taxon>Bacteria</taxon>
        <taxon>Bacillati</taxon>
        <taxon>Actinomycetota</taxon>
        <taxon>Actinomycetes</taxon>
        <taxon>Mycobacteriales</taxon>
        <taxon>Nocardiaceae</taxon>
        <taxon>Williamsia</taxon>
    </lineage>
</organism>
<dbReference type="PANTHER" id="PTHR30575:SF0">
    <property type="entry name" value="XAA-ARG DIPEPTIDASE"/>
    <property type="match status" value="1"/>
</dbReference>
<evidence type="ECO:0000313" key="4">
    <source>
        <dbReference type="Proteomes" id="UP000274762"/>
    </source>
</evidence>
<dbReference type="GO" id="GO:0046657">
    <property type="term" value="P:folic acid catabolic process"/>
    <property type="evidence" value="ECO:0007669"/>
    <property type="project" value="TreeGrafter"/>
</dbReference>
<proteinExistence type="inferred from homology"/>
<protein>
    <recommendedName>
        <fullName evidence="1">Peptidase M20 domain-containing protein 2</fullName>
    </recommendedName>
</protein>
<keyword evidence="3" id="KW-0378">Hydrolase</keyword>
<dbReference type="EMBL" id="RBKV01000001">
    <property type="protein sequence ID" value="RKR96123.1"/>
    <property type="molecule type" value="Genomic_DNA"/>
</dbReference>
<comment type="caution">
    <text evidence="3">The sequence shown here is derived from an EMBL/GenBank/DDBJ whole genome shotgun (WGS) entry which is preliminary data.</text>
</comment>
<dbReference type="GO" id="GO:0016805">
    <property type="term" value="F:dipeptidase activity"/>
    <property type="evidence" value="ECO:0007669"/>
    <property type="project" value="InterPro"/>
</dbReference>
<dbReference type="RefSeq" id="WP_062800093.1">
    <property type="nucleotide sequence ID" value="NZ_CBCRXS010000005.1"/>
</dbReference>
<dbReference type="InterPro" id="IPR017439">
    <property type="entry name" value="Amidohydrolase"/>
</dbReference>
<dbReference type="GO" id="GO:0071713">
    <property type="term" value="F:para-aminobenzoyl-glutamate hydrolase activity"/>
    <property type="evidence" value="ECO:0007669"/>
    <property type="project" value="TreeGrafter"/>
</dbReference>